<evidence type="ECO:0000256" key="1">
    <source>
        <dbReference type="SAM" id="MobiDB-lite"/>
    </source>
</evidence>
<dbReference type="EMBL" id="JANEYF010003404">
    <property type="protein sequence ID" value="KAJ8936628.1"/>
    <property type="molecule type" value="Genomic_DNA"/>
</dbReference>
<protein>
    <submittedName>
        <fullName evidence="2">Uncharacterized protein</fullName>
    </submittedName>
</protein>
<reference evidence="2" key="1">
    <citation type="journal article" date="2023" name="Insect Mol. Biol.">
        <title>Genome sequencing provides insights into the evolution of gene families encoding plant cell wall-degrading enzymes in longhorned beetles.</title>
        <authorList>
            <person name="Shin N.R."/>
            <person name="Okamura Y."/>
            <person name="Kirsch R."/>
            <person name="Pauchet Y."/>
        </authorList>
    </citation>
    <scope>NUCLEOTIDE SEQUENCE</scope>
    <source>
        <strain evidence="2">RBIC_L_NR</strain>
    </source>
</reference>
<organism evidence="2 3">
    <name type="scientific">Rhamnusium bicolor</name>
    <dbReference type="NCBI Taxonomy" id="1586634"/>
    <lineage>
        <taxon>Eukaryota</taxon>
        <taxon>Metazoa</taxon>
        <taxon>Ecdysozoa</taxon>
        <taxon>Arthropoda</taxon>
        <taxon>Hexapoda</taxon>
        <taxon>Insecta</taxon>
        <taxon>Pterygota</taxon>
        <taxon>Neoptera</taxon>
        <taxon>Endopterygota</taxon>
        <taxon>Coleoptera</taxon>
        <taxon>Polyphaga</taxon>
        <taxon>Cucujiformia</taxon>
        <taxon>Chrysomeloidea</taxon>
        <taxon>Cerambycidae</taxon>
        <taxon>Lepturinae</taxon>
        <taxon>Rhagiini</taxon>
        <taxon>Rhamnusium</taxon>
    </lineage>
</organism>
<evidence type="ECO:0000313" key="2">
    <source>
        <dbReference type="EMBL" id="KAJ8936628.1"/>
    </source>
</evidence>
<comment type="caution">
    <text evidence="2">The sequence shown here is derived from an EMBL/GenBank/DDBJ whole genome shotgun (WGS) entry which is preliminary data.</text>
</comment>
<evidence type="ECO:0000313" key="3">
    <source>
        <dbReference type="Proteomes" id="UP001162156"/>
    </source>
</evidence>
<sequence>MRQPATSNNVQVPTKRAFSRKSPVRELHNDLDDALAKLQQILANNFSLDESLGHIDNSNLKYAVSEVEGMLTSFIDSVETSRGSSVRSHRLKLDETDLVEKCKQ</sequence>
<feature type="region of interest" description="Disordered" evidence="1">
    <location>
        <begin position="1"/>
        <end position="23"/>
    </location>
</feature>
<name>A0AAV8XDT3_9CUCU</name>
<dbReference type="Proteomes" id="UP001162156">
    <property type="component" value="Unassembled WGS sequence"/>
</dbReference>
<keyword evidence="3" id="KW-1185">Reference proteome</keyword>
<accession>A0AAV8XDT3</accession>
<feature type="compositionally biased region" description="Polar residues" evidence="1">
    <location>
        <begin position="1"/>
        <end position="12"/>
    </location>
</feature>
<dbReference type="AlphaFoldDB" id="A0AAV8XDT3"/>
<proteinExistence type="predicted"/>
<gene>
    <name evidence="2" type="ORF">NQ314_012244</name>
</gene>